<gene>
    <name evidence="2" type="ORF">CTA1_2960</name>
</gene>
<proteinExistence type="predicted"/>
<evidence type="ECO:0000313" key="3">
    <source>
        <dbReference type="Proteomes" id="UP000310108"/>
    </source>
</evidence>
<comment type="caution">
    <text evidence="2">The sequence shown here is derived from an EMBL/GenBank/DDBJ whole genome shotgun (WGS) entry which is preliminary data.</text>
</comment>
<dbReference type="AlphaFoldDB" id="A0A4V6DG91"/>
<dbReference type="Proteomes" id="UP000310108">
    <property type="component" value="Unassembled WGS sequence"/>
</dbReference>
<feature type="compositionally biased region" description="Basic and acidic residues" evidence="1">
    <location>
        <begin position="162"/>
        <end position="172"/>
    </location>
</feature>
<evidence type="ECO:0000256" key="1">
    <source>
        <dbReference type="SAM" id="MobiDB-lite"/>
    </source>
</evidence>
<organism evidence="2 3">
    <name type="scientific">Colletotrichum tanaceti</name>
    <dbReference type="NCBI Taxonomy" id="1306861"/>
    <lineage>
        <taxon>Eukaryota</taxon>
        <taxon>Fungi</taxon>
        <taxon>Dikarya</taxon>
        <taxon>Ascomycota</taxon>
        <taxon>Pezizomycotina</taxon>
        <taxon>Sordariomycetes</taxon>
        <taxon>Hypocreomycetidae</taxon>
        <taxon>Glomerellales</taxon>
        <taxon>Glomerellaceae</taxon>
        <taxon>Colletotrichum</taxon>
        <taxon>Colletotrichum destructivum species complex</taxon>
    </lineage>
</organism>
<sequence length="611" mass="62728">MHPCAVEANKVTGTWLLARPLGSRSESFRPRTSTVGVPAVICELLNTLGRPDELDVPVRPDDHEPGPLLESVPLVQHAVDVLVAPLADRVAGVDLDDLVLLEPAVRHELLLGRLEVLLVGLDAGEEEDGVVARARHAEQPPRLLAPLVRQLAVRRAPPAPHRPFEPDGRADDGAPPVLDGDLRDEGVDGPPPRRVVPHAREDPGHQRVADGREDGVLRRTDGEHAVRPREQVLADRVPLLVVGVEEGLVLLAADDGRQLPAEVDGVLDARVHALPAGGGVDVRGVAGEEQAAVAVPVDAAAVPVEAREPAGLLDLEPVDHDLPHKGLELGDVRVALALAARRALADHADDTAPEGEDDHDAAAEEEGDALGVVVAADLGVAEDVLLRVLRPIERHVGAVADDAVGAVAADDVLGTHNLFLGGGGGGGGALYESGAGADTVLLDFFGRDAALDGAAVDLQLAEHGGLGVGLGDPQGQREAGVIEAEIVKGAGDDVAPVAVDVDAGALCAGGEHGLGDVRVSVEQLLRAALDGEGARLVRGLGELVDDAEGDALDRELEGEGEARRAGADDEDICVTHLWRRRRRPLGGCGSGGILVAVVVGGGGGGGGGGGS</sequence>
<name>A0A4V6DG91_9PEZI</name>
<reference evidence="2 3" key="1">
    <citation type="journal article" date="2019" name="PLoS ONE">
        <title>Comparative genome analysis indicates high evolutionary potential of pathogenicity genes in Colletotrichum tanaceti.</title>
        <authorList>
            <person name="Lelwala R.V."/>
            <person name="Korhonen P.K."/>
            <person name="Young N.D."/>
            <person name="Scott J.B."/>
            <person name="Ades P.A."/>
            <person name="Gasser R.B."/>
            <person name="Taylor P.W.J."/>
        </authorList>
    </citation>
    <scope>NUCLEOTIDE SEQUENCE [LARGE SCALE GENOMIC DNA]</scope>
    <source>
        <strain evidence="2">BRIP57314</strain>
    </source>
</reference>
<keyword evidence="3" id="KW-1185">Reference proteome</keyword>
<feature type="region of interest" description="Disordered" evidence="1">
    <location>
        <begin position="157"/>
        <end position="212"/>
    </location>
</feature>
<evidence type="ECO:0000313" key="2">
    <source>
        <dbReference type="EMBL" id="TKW51916.1"/>
    </source>
</evidence>
<feature type="compositionally biased region" description="Basic and acidic residues" evidence="1">
    <location>
        <begin position="198"/>
        <end position="212"/>
    </location>
</feature>
<accession>A0A4V6DG91</accession>
<dbReference type="EMBL" id="PJEX01000274">
    <property type="protein sequence ID" value="TKW51916.1"/>
    <property type="molecule type" value="Genomic_DNA"/>
</dbReference>
<protein>
    <submittedName>
        <fullName evidence="2">Uncharacterized protein</fullName>
    </submittedName>
</protein>